<dbReference type="OMA" id="LVYGYQP"/>
<name>A0DRF7_PARTE</name>
<feature type="region of interest" description="Disordered" evidence="1">
    <location>
        <begin position="306"/>
        <end position="370"/>
    </location>
</feature>
<evidence type="ECO:0000313" key="2">
    <source>
        <dbReference type="EMBL" id="CAK85624.1"/>
    </source>
</evidence>
<dbReference type="AlphaFoldDB" id="A0DRF7"/>
<feature type="compositionally biased region" description="Basic and acidic residues" evidence="1">
    <location>
        <begin position="359"/>
        <end position="370"/>
    </location>
</feature>
<dbReference type="HOGENOM" id="CLU_652933_0_0_1"/>
<dbReference type="Proteomes" id="UP000000600">
    <property type="component" value="Unassembled WGS sequence"/>
</dbReference>
<organism evidence="2 3">
    <name type="scientific">Paramecium tetraurelia</name>
    <dbReference type="NCBI Taxonomy" id="5888"/>
    <lineage>
        <taxon>Eukaryota</taxon>
        <taxon>Sar</taxon>
        <taxon>Alveolata</taxon>
        <taxon>Ciliophora</taxon>
        <taxon>Intramacronucleata</taxon>
        <taxon>Oligohymenophorea</taxon>
        <taxon>Peniculida</taxon>
        <taxon>Parameciidae</taxon>
        <taxon>Paramecium</taxon>
    </lineage>
</organism>
<gene>
    <name evidence="2" type="ORF">GSPATT00019341001</name>
</gene>
<dbReference type="InParanoid" id="A0DRF7"/>
<accession>A0DRF7</accession>
<proteinExistence type="predicted"/>
<keyword evidence="3" id="KW-1185">Reference proteome</keyword>
<evidence type="ECO:0000313" key="3">
    <source>
        <dbReference type="Proteomes" id="UP000000600"/>
    </source>
</evidence>
<evidence type="ECO:0000256" key="1">
    <source>
        <dbReference type="SAM" id="MobiDB-lite"/>
    </source>
</evidence>
<dbReference type="RefSeq" id="XP_001453021.1">
    <property type="nucleotide sequence ID" value="XM_001452984.2"/>
</dbReference>
<dbReference type="OrthoDB" id="310600at2759"/>
<dbReference type="Pfam" id="PF10992">
    <property type="entry name" value="Epiplasmin"/>
    <property type="match status" value="1"/>
</dbReference>
<dbReference type="KEGG" id="ptm:GSPATT00019341001"/>
<dbReference type="STRING" id="5888.A0DRF7"/>
<feature type="compositionally biased region" description="Low complexity" evidence="1">
    <location>
        <begin position="306"/>
        <end position="358"/>
    </location>
</feature>
<dbReference type="InterPro" id="IPR021258">
    <property type="entry name" value="Epiplasmin"/>
</dbReference>
<protein>
    <submittedName>
        <fullName evidence="2">Uncharacterized protein</fullName>
    </submittedName>
</protein>
<dbReference type="EMBL" id="CT868541">
    <property type="protein sequence ID" value="CAK85624.1"/>
    <property type="molecule type" value="Genomic_DNA"/>
</dbReference>
<reference evidence="2 3" key="1">
    <citation type="journal article" date="2006" name="Nature">
        <title>Global trends of whole-genome duplications revealed by the ciliate Paramecium tetraurelia.</title>
        <authorList>
            <consortium name="Genoscope"/>
            <person name="Aury J.-M."/>
            <person name="Jaillon O."/>
            <person name="Duret L."/>
            <person name="Noel B."/>
            <person name="Jubin C."/>
            <person name="Porcel B.M."/>
            <person name="Segurens B."/>
            <person name="Daubin V."/>
            <person name="Anthouard V."/>
            <person name="Aiach N."/>
            <person name="Arnaiz O."/>
            <person name="Billaut A."/>
            <person name="Beisson J."/>
            <person name="Blanc I."/>
            <person name="Bouhouche K."/>
            <person name="Camara F."/>
            <person name="Duharcourt S."/>
            <person name="Guigo R."/>
            <person name="Gogendeau D."/>
            <person name="Katinka M."/>
            <person name="Keller A.-M."/>
            <person name="Kissmehl R."/>
            <person name="Klotz C."/>
            <person name="Koll F."/>
            <person name="Le Moue A."/>
            <person name="Lepere C."/>
            <person name="Malinsky S."/>
            <person name="Nowacki M."/>
            <person name="Nowak J.K."/>
            <person name="Plattner H."/>
            <person name="Poulain J."/>
            <person name="Ruiz F."/>
            <person name="Serrano V."/>
            <person name="Zagulski M."/>
            <person name="Dessen P."/>
            <person name="Betermier M."/>
            <person name="Weissenbach J."/>
            <person name="Scarpelli C."/>
            <person name="Schachter V."/>
            <person name="Sperling L."/>
            <person name="Meyer E."/>
            <person name="Cohen J."/>
            <person name="Wincker P."/>
        </authorList>
    </citation>
    <scope>NUCLEOTIDE SEQUENCE [LARGE SCALE GENOMIC DNA]</scope>
    <source>
        <strain evidence="2 3">Stock d4-2</strain>
    </source>
</reference>
<sequence length="370" mass="41648">MAEYQPQAIVQQPALYGAPQTLAGQPQFVRPIMLGNSINQQQIVTNQNLSQSGFYQGGGVLVNQPVLGASAISSNIVSTGQAVKGESRIEYIPYEKTIMEYEEVRRQIQVPVTRQITEYQAIQYETEYIPQVIQEKVIEYVPVEKVAERVEYQTVTRQNMFQNSVQQVQQTQFQPVVTTQTYQTATPIVQTVQQPVVTQVTQPVVQKQIIQNVPQTQYTTYQQPITTQYIQQPLSVQNTIPVPVYQTSSPRVRQASQIVQAPAQITTAYPQTPVLYQASQTRVGAPVAQTQPLVYGYQPQGQQLIAQQGHQAPTQPPQISQLPQQQQVSQVPPTLQQQQQPQQQKPQQQQPVANQQQQKQDKGFLAKLFD</sequence>
<dbReference type="GeneID" id="5038806"/>